<sequence length="191" mass="20537">MNASVSTISCRAASRSPNGGGTLAVDMVGYASWGFPVAQQHLDGPKVAAAAIQGVARLLAAEVEQSAGHREVVVVVDAAVLTGNPHLRDETVARKEPGRLHVAHGEAERSGRLHELVPRARDRELVHQRRQLLFHGGEILANDADSLMASTRRQNSDFHGFSSAISLPLSLASLVGCSTICFWRLRFRGVF</sequence>
<proteinExistence type="predicted"/>
<dbReference type="Proteomes" id="UP000026962">
    <property type="component" value="Chromosome 1"/>
</dbReference>
<protein>
    <submittedName>
        <fullName evidence="1">Uncharacterized protein</fullName>
    </submittedName>
</protein>
<reference evidence="1" key="2">
    <citation type="submission" date="2018-05" db="EMBL/GenBank/DDBJ databases">
        <title>OpunRS2 (Oryza punctata Reference Sequence Version 2).</title>
        <authorList>
            <person name="Zhang J."/>
            <person name="Kudrna D."/>
            <person name="Lee S."/>
            <person name="Talag J."/>
            <person name="Welchert J."/>
            <person name="Wing R.A."/>
        </authorList>
    </citation>
    <scope>NUCLEOTIDE SEQUENCE [LARGE SCALE GENOMIC DNA]</scope>
</reference>
<reference evidence="1" key="1">
    <citation type="submission" date="2015-04" db="UniProtKB">
        <authorList>
            <consortium name="EnsemblPlants"/>
        </authorList>
    </citation>
    <scope>IDENTIFICATION</scope>
</reference>
<accession>A0A0E0JE99</accession>
<name>A0A0E0JE99_ORYPU</name>
<dbReference type="EnsemblPlants" id="OPUNC01G03400.1">
    <property type="protein sequence ID" value="OPUNC01G03400.1"/>
    <property type="gene ID" value="OPUNC01G03400"/>
</dbReference>
<organism evidence="1">
    <name type="scientific">Oryza punctata</name>
    <name type="common">Red rice</name>
    <dbReference type="NCBI Taxonomy" id="4537"/>
    <lineage>
        <taxon>Eukaryota</taxon>
        <taxon>Viridiplantae</taxon>
        <taxon>Streptophyta</taxon>
        <taxon>Embryophyta</taxon>
        <taxon>Tracheophyta</taxon>
        <taxon>Spermatophyta</taxon>
        <taxon>Magnoliopsida</taxon>
        <taxon>Liliopsida</taxon>
        <taxon>Poales</taxon>
        <taxon>Poaceae</taxon>
        <taxon>BOP clade</taxon>
        <taxon>Oryzoideae</taxon>
        <taxon>Oryzeae</taxon>
        <taxon>Oryzinae</taxon>
        <taxon>Oryza</taxon>
    </lineage>
</organism>
<evidence type="ECO:0000313" key="2">
    <source>
        <dbReference type="Proteomes" id="UP000026962"/>
    </source>
</evidence>
<dbReference type="Gramene" id="OPUNC01G03400.1">
    <property type="protein sequence ID" value="OPUNC01G03400.1"/>
    <property type="gene ID" value="OPUNC01G03400"/>
</dbReference>
<dbReference type="HOGENOM" id="CLU_1423601_0_0_1"/>
<keyword evidence="2" id="KW-1185">Reference proteome</keyword>
<dbReference type="AlphaFoldDB" id="A0A0E0JE99"/>
<evidence type="ECO:0000313" key="1">
    <source>
        <dbReference type="EnsemblPlants" id="OPUNC01G03400.1"/>
    </source>
</evidence>